<dbReference type="Proteomes" id="UP000574067">
    <property type="component" value="Unassembled WGS sequence"/>
</dbReference>
<evidence type="ECO:0000256" key="5">
    <source>
        <dbReference type="ARBA" id="ARBA00023277"/>
    </source>
</evidence>
<dbReference type="Pfam" id="PF13242">
    <property type="entry name" value="Hydrolase_like"/>
    <property type="match status" value="1"/>
</dbReference>
<dbReference type="GO" id="GO:0005975">
    <property type="term" value="P:carbohydrate metabolic process"/>
    <property type="evidence" value="ECO:0007669"/>
    <property type="project" value="InterPro"/>
</dbReference>
<evidence type="ECO:0000313" key="12">
    <source>
        <dbReference type="Proteomes" id="UP000574067"/>
    </source>
</evidence>
<feature type="binding site" evidence="10">
    <location>
        <position position="143"/>
    </location>
    <ligand>
        <name>Mg(2+)</name>
        <dbReference type="ChEBI" id="CHEBI:18420"/>
    </ligand>
</feature>
<dbReference type="EC" id="3.1.3.-" evidence="7"/>
<keyword evidence="2 7" id="KW-0963">Cytoplasm</keyword>
<feature type="binding site" evidence="10">
    <location>
        <position position="19"/>
    </location>
    <ligand>
        <name>Mg(2+)</name>
        <dbReference type="ChEBI" id="CHEBI:18420"/>
    </ligand>
</feature>
<evidence type="ECO:0000256" key="7">
    <source>
        <dbReference type="PIRNR" id="PIRNR004682"/>
    </source>
</evidence>
<dbReference type="NCBIfam" id="TIGR01662">
    <property type="entry name" value="HAD-SF-IIIA"/>
    <property type="match status" value="1"/>
</dbReference>
<keyword evidence="3 10" id="KW-0479">Metal-binding</keyword>
<dbReference type="InterPro" id="IPR023214">
    <property type="entry name" value="HAD_sf"/>
</dbReference>
<sequence length="189" mass="20119">MSGAPPRRAGGLRPAAFLDRDGVLNEDLGYVHRIKDFRLLPGVIEALRLLAREHALVVVTNQSGIARGYYTEEDHARLSAHLCALLRAEGVALAGLYHCPHHPEAALAQWRRDCDCRKPGPGMILRAAVELGLDLRASLLAGDRDSDLRAGRAAGVGRCFLIAAPGTAGAAEADGVYPSLLDCAKAVLQ</sequence>
<evidence type="ECO:0000256" key="8">
    <source>
        <dbReference type="PIRSR" id="PIRSR004682-1"/>
    </source>
</evidence>
<dbReference type="NCBIfam" id="TIGR00213">
    <property type="entry name" value="GmhB_yaeD"/>
    <property type="match status" value="1"/>
</dbReference>
<evidence type="ECO:0000256" key="6">
    <source>
        <dbReference type="ARBA" id="ARBA00031828"/>
    </source>
</evidence>
<feature type="site" description="Stabilizes the phosphoryl group" evidence="9">
    <location>
        <position position="60"/>
    </location>
</feature>
<dbReference type="RefSeq" id="WP_169158456.1">
    <property type="nucleotide sequence ID" value="NZ_JABBFW010000001.1"/>
</dbReference>
<keyword evidence="4 7" id="KW-0378">Hydrolase</keyword>
<keyword evidence="10" id="KW-0460">Magnesium</keyword>
<proteinExistence type="inferred from homology"/>
<accession>A0A848F490</accession>
<protein>
    <recommendedName>
        <fullName evidence="6 7">D,D-heptose 1,7-bisphosphate phosphatase</fullName>
        <ecNumber evidence="7">3.1.3.-</ecNumber>
    </recommendedName>
</protein>
<keyword evidence="12" id="KW-1185">Reference proteome</keyword>
<comment type="similarity">
    <text evidence="7">Belongs to the gmhB family.</text>
</comment>
<feature type="active site" description="Nucleophile" evidence="8">
    <location>
        <position position="19"/>
    </location>
</feature>
<dbReference type="InterPro" id="IPR006543">
    <property type="entry name" value="Histidinol-phos"/>
</dbReference>
<gene>
    <name evidence="11" type="ORF">HHL10_00890</name>
</gene>
<dbReference type="InterPro" id="IPR036412">
    <property type="entry name" value="HAD-like_sf"/>
</dbReference>
<feature type="binding site" evidence="10">
    <location>
        <position position="99"/>
    </location>
    <ligand>
        <name>Zn(2+)</name>
        <dbReference type="ChEBI" id="CHEBI:29105"/>
    </ligand>
</feature>
<keyword evidence="10" id="KW-0862">Zinc</keyword>
<dbReference type="PANTHER" id="PTHR42891:SF1">
    <property type="entry name" value="D-GLYCERO-BETA-D-MANNO-HEPTOSE-1,7-BISPHOSPHATE 7-PHOSPHATASE"/>
    <property type="match status" value="1"/>
</dbReference>
<feature type="site" description="Stabilizes the phosphoryl group" evidence="9">
    <location>
        <position position="118"/>
    </location>
</feature>
<comment type="caution">
    <text evidence="11">The sequence shown here is derived from an EMBL/GenBank/DDBJ whole genome shotgun (WGS) entry which is preliminary data.</text>
</comment>
<dbReference type="PIRSF" id="PIRSF004682">
    <property type="entry name" value="GmhB"/>
    <property type="match status" value="1"/>
</dbReference>
<organism evidence="11 12">
    <name type="scientific">Azohydromonas caseinilytica</name>
    <dbReference type="NCBI Taxonomy" id="2728836"/>
    <lineage>
        <taxon>Bacteria</taxon>
        <taxon>Pseudomonadati</taxon>
        <taxon>Pseudomonadota</taxon>
        <taxon>Betaproteobacteria</taxon>
        <taxon>Burkholderiales</taxon>
        <taxon>Sphaerotilaceae</taxon>
        <taxon>Azohydromonas</taxon>
    </lineage>
</organism>
<comment type="subcellular location">
    <subcellularLocation>
        <location evidence="1 7">Cytoplasm</location>
    </subcellularLocation>
</comment>
<name>A0A848F490_9BURK</name>
<dbReference type="NCBIfam" id="TIGR01656">
    <property type="entry name" value="Histidinol-ppas"/>
    <property type="match status" value="1"/>
</dbReference>
<dbReference type="EMBL" id="JABBFW010000001">
    <property type="protein sequence ID" value="NML13535.1"/>
    <property type="molecule type" value="Genomic_DNA"/>
</dbReference>
<dbReference type="GO" id="GO:0005737">
    <property type="term" value="C:cytoplasm"/>
    <property type="evidence" value="ECO:0007669"/>
    <property type="project" value="UniProtKB-SubCell"/>
</dbReference>
<dbReference type="SUPFAM" id="SSF56784">
    <property type="entry name" value="HAD-like"/>
    <property type="match status" value="1"/>
</dbReference>
<feature type="binding site" evidence="10">
    <location>
        <position position="21"/>
    </location>
    <ligand>
        <name>Mg(2+)</name>
        <dbReference type="ChEBI" id="CHEBI:18420"/>
    </ligand>
</feature>
<evidence type="ECO:0000256" key="3">
    <source>
        <dbReference type="ARBA" id="ARBA00022723"/>
    </source>
</evidence>
<evidence type="ECO:0000256" key="9">
    <source>
        <dbReference type="PIRSR" id="PIRSR004682-3"/>
    </source>
</evidence>
<feature type="site" description="Contributes to substrate recognition" evidence="9">
    <location>
        <position position="117"/>
    </location>
</feature>
<evidence type="ECO:0000256" key="2">
    <source>
        <dbReference type="ARBA" id="ARBA00022490"/>
    </source>
</evidence>
<feature type="binding site" evidence="10">
    <location>
        <position position="101"/>
    </location>
    <ligand>
        <name>Zn(2+)</name>
        <dbReference type="ChEBI" id="CHEBI:29105"/>
    </ligand>
</feature>
<dbReference type="GO" id="GO:0016791">
    <property type="term" value="F:phosphatase activity"/>
    <property type="evidence" value="ECO:0007669"/>
    <property type="project" value="InterPro"/>
</dbReference>
<feature type="binding site" evidence="10">
    <location>
        <position position="116"/>
    </location>
    <ligand>
        <name>Zn(2+)</name>
        <dbReference type="ChEBI" id="CHEBI:29105"/>
    </ligand>
</feature>
<comment type="cofactor">
    <cofactor evidence="10">
        <name>Mg(2+)</name>
        <dbReference type="ChEBI" id="CHEBI:18420"/>
    </cofactor>
</comment>
<dbReference type="CDD" id="cd07503">
    <property type="entry name" value="HAD_HisB-N"/>
    <property type="match status" value="1"/>
</dbReference>
<dbReference type="Gene3D" id="3.40.50.1000">
    <property type="entry name" value="HAD superfamily/HAD-like"/>
    <property type="match status" value="1"/>
</dbReference>
<dbReference type="PANTHER" id="PTHR42891">
    <property type="entry name" value="D-GLYCERO-BETA-D-MANNO-HEPTOSE-1,7-BISPHOSPHATE 7-PHOSPHATASE"/>
    <property type="match status" value="1"/>
</dbReference>
<evidence type="ECO:0000256" key="10">
    <source>
        <dbReference type="PIRSR" id="PIRSR004682-4"/>
    </source>
</evidence>
<dbReference type="GO" id="GO:0046872">
    <property type="term" value="F:metal ion binding"/>
    <property type="evidence" value="ECO:0007669"/>
    <property type="project" value="UniProtKB-KW"/>
</dbReference>
<dbReference type="InterPro" id="IPR004446">
    <property type="entry name" value="Heptose_bisP_phosphatase"/>
</dbReference>
<reference evidence="11 12" key="1">
    <citation type="submission" date="2020-04" db="EMBL/GenBank/DDBJ databases">
        <title>Azohydromonas sp. isolated from soil.</title>
        <authorList>
            <person name="Dahal R.H."/>
        </authorList>
    </citation>
    <scope>NUCLEOTIDE SEQUENCE [LARGE SCALE GENOMIC DNA]</scope>
    <source>
        <strain evidence="11 12">G-1-1-14</strain>
    </source>
</reference>
<dbReference type="InterPro" id="IPR006549">
    <property type="entry name" value="HAD-SF_hydro_IIIA"/>
</dbReference>
<evidence type="ECO:0000256" key="4">
    <source>
        <dbReference type="ARBA" id="ARBA00022801"/>
    </source>
</evidence>
<evidence type="ECO:0000313" key="11">
    <source>
        <dbReference type="EMBL" id="NML13535.1"/>
    </source>
</evidence>
<comment type="cofactor">
    <cofactor evidence="10">
        <name>Zn(2+)</name>
        <dbReference type="ChEBI" id="CHEBI:29105"/>
    </cofactor>
</comment>
<dbReference type="AlphaFoldDB" id="A0A848F490"/>
<evidence type="ECO:0000256" key="1">
    <source>
        <dbReference type="ARBA" id="ARBA00004496"/>
    </source>
</evidence>
<feature type="active site" description="Proton donor" evidence="8">
    <location>
        <position position="21"/>
    </location>
</feature>
<keyword evidence="5 7" id="KW-0119">Carbohydrate metabolism</keyword>
<feature type="binding site" evidence="10">
    <location>
        <position position="114"/>
    </location>
    <ligand>
        <name>Zn(2+)</name>
        <dbReference type="ChEBI" id="CHEBI:29105"/>
    </ligand>
</feature>